<evidence type="ECO:0000313" key="3">
    <source>
        <dbReference type="EMBL" id="KAK3802195.1"/>
    </source>
</evidence>
<feature type="region of interest" description="Disordered" evidence="1">
    <location>
        <begin position="209"/>
        <end position="228"/>
    </location>
</feature>
<dbReference type="PANTHER" id="PTHR47331">
    <property type="entry name" value="PHD-TYPE DOMAIN-CONTAINING PROTEIN"/>
    <property type="match status" value="1"/>
</dbReference>
<evidence type="ECO:0000259" key="2">
    <source>
        <dbReference type="Pfam" id="PF18701"/>
    </source>
</evidence>
<organism evidence="3 4">
    <name type="scientific">Elysia crispata</name>
    <name type="common">lettuce slug</name>
    <dbReference type="NCBI Taxonomy" id="231223"/>
    <lineage>
        <taxon>Eukaryota</taxon>
        <taxon>Metazoa</taxon>
        <taxon>Spiralia</taxon>
        <taxon>Lophotrochozoa</taxon>
        <taxon>Mollusca</taxon>
        <taxon>Gastropoda</taxon>
        <taxon>Heterobranchia</taxon>
        <taxon>Euthyneura</taxon>
        <taxon>Panpulmonata</taxon>
        <taxon>Sacoglossa</taxon>
        <taxon>Placobranchoidea</taxon>
        <taxon>Plakobranchidae</taxon>
        <taxon>Elysia</taxon>
    </lineage>
</organism>
<gene>
    <name evidence="3" type="ORF">RRG08_004485</name>
</gene>
<keyword evidence="4" id="KW-1185">Reference proteome</keyword>
<dbReference type="InterPro" id="IPR040676">
    <property type="entry name" value="DUF5641"/>
</dbReference>
<dbReference type="Pfam" id="PF18701">
    <property type="entry name" value="DUF5641"/>
    <property type="match status" value="1"/>
</dbReference>
<proteinExistence type="predicted"/>
<dbReference type="AlphaFoldDB" id="A0AAE1BAD2"/>
<accession>A0AAE1BAD2</accession>
<evidence type="ECO:0000256" key="1">
    <source>
        <dbReference type="SAM" id="MobiDB-lite"/>
    </source>
</evidence>
<dbReference type="Proteomes" id="UP001283361">
    <property type="component" value="Unassembled WGS sequence"/>
</dbReference>
<name>A0AAE1BAD2_9GAST</name>
<reference evidence="3" key="1">
    <citation type="journal article" date="2023" name="G3 (Bethesda)">
        <title>A reference genome for the long-term kleptoplast-retaining sea slug Elysia crispata morphotype clarki.</title>
        <authorList>
            <person name="Eastman K.E."/>
            <person name="Pendleton A.L."/>
            <person name="Shaikh M.A."/>
            <person name="Suttiyut T."/>
            <person name="Ogas R."/>
            <person name="Tomko P."/>
            <person name="Gavelis G."/>
            <person name="Widhalm J.R."/>
            <person name="Wisecaver J.H."/>
        </authorList>
    </citation>
    <scope>NUCLEOTIDE SEQUENCE</scope>
    <source>
        <strain evidence="3">ECLA1</strain>
    </source>
</reference>
<evidence type="ECO:0000313" key="4">
    <source>
        <dbReference type="Proteomes" id="UP001283361"/>
    </source>
</evidence>
<dbReference type="EMBL" id="JAWDGP010000260">
    <property type="protein sequence ID" value="KAK3802195.1"/>
    <property type="molecule type" value="Genomic_DNA"/>
</dbReference>
<comment type="caution">
    <text evidence="3">The sequence shown here is derived from an EMBL/GenBank/DDBJ whole genome shotgun (WGS) entry which is preliminary data.</text>
</comment>
<feature type="domain" description="DUF5641" evidence="2">
    <location>
        <begin position="233"/>
        <end position="299"/>
    </location>
</feature>
<sequence length="325" mass="37134">MFVPVECKWSSPDNEIQYRNAASPFLVKATIKYLLSQFASTRTIRKLETDLYVDDRLTGSDSEEEIMKKMIEDETVMKRDSLIVLNWTKGNTSRWKEFVQNREQEIRQHTSPERWEFCPGKENTIEQFEKEITDLMRDLHIGDIPPDCPGAGQSLLLWVQSHVQRSDRLSRRADQPSLRDDPEYQALLDNFGPSRATPGDSLKLILRERGKTRLGPSRGAKLSGSARTSKLGIRQAQKKQNKDVKLGILVLLRKEGKPRLKWPLGVVTKTHVGKDGLTTTVEIKTGKGKITRALHKLHKLKLFDNKKPTESNATEVKDKVRLSVH</sequence>
<protein>
    <recommendedName>
        <fullName evidence="2">DUF5641 domain-containing protein</fullName>
    </recommendedName>
</protein>